<feature type="domain" description="HD/PDEase" evidence="1">
    <location>
        <begin position="49"/>
        <end position="166"/>
    </location>
</feature>
<evidence type="ECO:0000313" key="3">
    <source>
        <dbReference type="Proteomes" id="UP000182680"/>
    </source>
</evidence>
<organism evidence="2 3">
    <name type="scientific">Desulfovibrio desulfuricans</name>
    <dbReference type="NCBI Taxonomy" id="876"/>
    <lineage>
        <taxon>Bacteria</taxon>
        <taxon>Pseudomonadati</taxon>
        <taxon>Thermodesulfobacteriota</taxon>
        <taxon>Desulfovibrionia</taxon>
        <taxon>Desulfovibrionales</taxon>
        <taxon>Desulfovibrionaceae</taxon>
        <taxon>Desulfovibrio</taxon>
    </lineage>
</organism>
<dbReference type="AlphaFoldDB" id="A0AA94HRD9"/>
<dbReference type="EMBL" id="FPIW01000003">
    <property type="protein sequence ID" value="SFW18727.1"/>
    <property type="molecule type" value="Genomic_DNA"/>
</dbReference>
<dbReference type="InterPro" id="IPR006674">
    <property type="entry name" value="HD_domain"/>
</dbReference>
<protein>
    <submittedName>
        <fullName evidence="2">HDIG domain-containing protein</fullName>
    </submittedName>
</protein>
<dbReference type="NCBIfam" id="TIGR00277">
    <property type="entry name" value="HDIG"/>
    <property type="match status" value="1"/>
</dbReference>
<dbReference type="CDD" id="cd00077">
    <property type="entry name" value="HDc"/>
    <property type="match status" value="1"/>
</dbReference>
<accession>A0AA94HRD9</accession>
<dbReference type="Gene3D" id="1.10.3210.10">
    <property type="entry name" value="Hypothetical protein af1432"/>
    <property type="match status" value="1"/>
</dbReference>
<name>A0AA94HRD9_DESDE</name>
<evidence type="ECO:0000313" key="2">
    <source>
        <dbReference type="EMBL" id="SFW18727.1"/>
    </source>
</evidence>
<comment type="caution">
    <text evidence="2">The sequence shown here is derived from an EMBL/GenBank/DDBJ whole genome shotgun (WGS) entry which is preliminary data.</text>
</comment>
<dbReference type="InterPro" id="IPR003607">
    <property type="entry name" value="HD/PDEase_dom"/>
</dbReference>
<dbReference type="InterPro" id="IPR006675">
    <property type="entry name" value="HDIG_dom"/>
</dbReference>
<dbReference type="SUPFAM" id="SSF109604">
    <property type="entry name" value="HD-domain/PDEase-like"/>
    <property type="match status" value="1"/>
</dbReference>
<reference evidence="3" key="1">
    <citation type="submission" date="2016-11" db="EMBL/GenBank/DDBJ databases">
        <authorList>
            <person name="Jaros S."/>
            <person name="Januszkiewicz K."/>
            <person name="Wedrychowicz H."/>
        </authorList>
    </citation>
    <scope>NUCLEOTIDE SEQUENCE [LARGE SCALE GENOMIC DNA]</scope>
    <source>
        <strain evidence="3">DSM 7057</strain>
    </source>
</reference>
<dbReference type="RefSeq" id="WP_072311187.1">
    <property type="nucleotide sequence ID" value="NZ_FPIW01000003.1"/>
</dbReference>
<dbReference type="Proteomes" id="UP000182680">
    <property type="component" value="Unassembled WGS sequence"/>
</dbReference>
<proteinExistence type="predicted"/>
<dbReference type="Pfam" id="PF01966">
    <property type="entry name" value="HD"/>
    <property type="match status" value="1"/>
</dbReference>
<sequence>MKCSSQSEFPRIRRPLADLPQLLELGDPARSRSVPDDAACFALWDKYDMLPNIRRHSFLVAHIAATLAARAAASGFDVNVSEVRAGGLLHDIAKTYCVRHGGSHAQVGAAWAVAETGNYAVAQGVMMHVWWPWDLPAGRGICALPFFVMYADKRVRHDACVSLEERYDDLLGRYGHSEAAREGICAAFRQGKNIENALSEQLGWTLNEDSFDCGRLVS</sequence>
<gene>
    <name evidence="2" type="ORF">SAMN02910291_00318</name>
</gene>
<evidence type="ECO:0000259" key="1">
    <source>
        <dbReference type="SMART" id="SM00471"/>
    </source>
</evidence>
<dbReference type="SMART" id="SM00471">
    <property type="entry name" value="HDc"/>
    <property type="match status" value="1"/>
</dbReference>